<reference evidence="1 2" key="1">
    <citation type="submission" date="2014-04" db="EMBL/GenBank/DDBJ databases">
        <authorList>
            <consortium name="DOE Joint Genome Institute"/>
            <person name="Kuo A."/>
            <person name="Kohler A."/>
            <person name="Nagy L.G."/>
            <person name="Floudas D."/>
            <person name="Copeland A."/>
            <person name="Barry K.W."/>
            <person name="Cichocki N."/>
            <person name="Veneault-Fourrey C."/>
            <person name="LaButti K."/>
            <person name="Lindquist E.A."/>
            <person name="Lipzen A."/>
            <person name="Lundell T."/>
            <person name="Morin E."/>
            <person name="Murat C."/>
            <person name="Sun H."/>
            <person name="Tunlid A."/>
            <person name="Henrissat B."/>
            <person name="Grigoriev I.V."/>
            <person name="Hibbett D.S."/>
            <person name="Martin F."/>
            <person name="Nordberg H.P."/>
            <person name="Cantor M.N."/>
            <person name="Hua S.X."/>
        </authorList>
    </citation>
    <scope>NUCLEOTIDE SEQUENCE [LARGE SCALE GENOMIC DNA]</scope>
    <source>
        <strain evidence="1 2">Foug A</strain>
    </source>
</reference>
<dbReference type="InParanoid" id="A0A0C3ELS4"/>
<evidence type="ECO:0000313" key="1">
    <source>
        <dbReference type="EMBL" id="KIM69119.1"/>
    </source>
</evidence>
<sequence length="86" mass="9601">MACKKSRAYAIDQWLDYEMLDRAVTFTLILVSGGVKPQLELDMKNKVCAPSRHGVPPSSCVFFQGESQSLVLLQVQRLCTSLQDPL</sequence>
<reference evidence="2" key="2">
    <citation type="submission" date="2015-01" db="EMBL/GenBank/DDBJ databases">
        <title>Evolutionary Origins and Diversification of the Mycorrhizal Mutualists.</title>
        <authorList>
            <consortium name="DOE Joint Genome Institute"/>
            <consortium name="Mycorrhizal Genomics Consortium"/>
            <person name="Kohler A."/>
            <person name="Kuo A."/>
            <person name="Nagy L.G."/>
            <person name="Floudas D."/>
            <person name="Copeland A."/>
            <person name="Barry K.W."/>
            <person name="Cichocki N."/>
            <person name="Veneault-Fourrey C."/>
            <person name="LaButti K."/>
            <person name="Lindquist E.A."/>
            <person name="Lipzen A."/>
            <person name="Lundell T."/>
            <person name="Morin E."/>
            <person name="Murat C."/>
            <person name="Riley R."/>
            <person name="Ohm R."/>
            <person name="Sun H."/>
            <person name="Tunlid A."/>
            <person name="Henrissat B."/>
            <person name="Grigoriev I.V."/>
            <person name="Hibbett D.S."/>
            <person name="Martin F."/>
        </authorList>
    </citation>
    <scope>NUCLEOTIDE SEQUENCE [LARGE SCALE GENOMIC DNA]</scope>
    <source>
        <strain evidence="2">Foug A</strain>
    </source>
</reference>
<dbReference type="Proteomes" id="UP000053989">
    <property type="component" value="Unassembled WGS sequence"/>
</dbReference>
<organism evidence="1 2">
    <name type="scientific">Scleroderma citrinum Foug A</name>
    <dbReference type="NCBI Taxonomy" id="1036808"/>
    <lineage>
        <taxon>Eukaryota</taxon>
        <taxon>Fungi</taxon>
        <taxon>Dikarya</taxon>
        <taxon>Basidiomycota</taxon>
        <taxon>Agaricomycotina</taxon>
        <taxon>Agaricomycetes</taxon>
        <taxon>Agaricomycetidae</taxon>
        <taxon>Boletales</taxon>
        <taxon>Sclerodermatineae</taxon>
        <taxon>Sclerodermataceae</taxon>
        <taxon>Scleroderma</taxon>
    </lineage>
</organism>
<protein>
    <submittedName>
        <fullName evidence="1">Uncharacterized protein</fullName>
    </submittedName>
</protein>
<dbReference type="EMBL" id="KN822007">
    <property type="protein sequence ID" value="KIM69119.1"/>
    <property type="molecule type" value="Genomic_DNA"/>
</dbReference>
<name>A0A0C3ELS4_9AGAM</name>
<dbReference type="AlphaFoldDB" id="A0A0C3ELS4"/>
<accession>A0A0C3ELS4</accession>
<keyword evidence="2" id="KW-1185">Reference proteome</keyword>
<proteinExistence type="predicted"/>
<evidence type="ECO:0000313" key="2">
    <source>
        <dbReference type="Proteomes" id="UP000053989"/>
    </source>
</evidence>
<gene>
    <name evidence="1" type="ORF">SCLCIDRAFT_1208548</name>
</gene>
<dbReference type="HOGENOM" id="CLU_2499201_0_0_1"/>